<evidence type="ECO:0000256" key="6">
    <source>
        <dbReference type="ARBA" id="ARBA00023136"/>
    </source>
</evidence>
<evidence type="ECO:0000313" key="8">
    <source>
        <dbReference type="EMBL" id="TYL99274.1"/>
    </source>
</evidence>
<dbReference type="PANTHER" id="PTHR33508:SF1">
    <property type="entry name" value="UPF0056 MEMBRANE PROTEIN YHCE"/>
    <property type="match status" value="1"/>
</dbReference>
<protein>
    <recommendedName>
        <fullName evidence="7">UPF0056 membrane protein</fullName>
    </recommendedName>
</protein>
<evidence type="ECO:0000256" key="7">
    <source>
        <dbReference type="RuleBase" id="RU362048"/>
    </source>
</evidence>
<reference evidence="8 9" key="1">
    <citation type="submission" date="2019-08" db="EMBL/GenBank/DDBJ databases">
        <title>Bradyrhizobium hipponensis sp. nov., a rhizobium isolated from a Lupinus angustifolius root nodule in Tunisia.</title>
        <authorList>
            <person name="Off K."/>
            <person name="Rejili M."/>
            <person name="Mars M."/>
            <person name="Brachmann A."/>
            <person name="Marin M."/>
        </authorList>
    </citation>
    <scope>NUCLEOTIDE SEQUENCE [LARGE SCALE GENOMIC DNA]</scope>
    <source>
        <strain evidence="8 9">CTAW71</strain>
    </source>
</reference>
<proteinExistence type="inferred from homology"/>
<dbReference type="Pfam" id="PF01914">
    <property type="entry name" value="MarC"/>
    <property type="match status" value="1"/>
</dbReference>
<evidence type="ECO:0000256" key="3">
    <source>
        <dbReference type="ARBA" id="ARBA00022475"/>
    </source>
</evidence>
<evidence type="ECO:0000256" key="1">
    <source>
        <dbReference type="ARBA" id="ARBA00004651"/>
    </source>
</evidence>
<keyword evidence="9" id="KW-1185">Reference proteome</keyword>
<comment type="caution">
    <text evidence="8">The sequence shown here is derived from an EMBL/GenBank/DDBJ whole genome shotgun (WGS) entry which is preliminary data.</text>
</comment>
<keyword evidence="3" id="KW-1003">Cell membrane</keyword>
<organism evidence="8 9">
    <name type="scientific">Bradyrhizobium rifense</name>
    <dbReference type="NCBI Taxonomy" id="515499"/>
    <lineage>
        <taxon>Bacteria</taxon>
        <taxon>Pseudomonadati</taxon>
        <taxon>Pseudomonadota</taxon>
        <taxon>Alphaproteobacteria</taxon>
        <taxon>Hyphomicrobiales</taxon>
        <taxon>Nitrobacteraceae</taxon>
        <taxon>Bradyrhizobium</taxon>
    </lineage>
</organism>
<dbReference type="GO" id="GO:0005886">
    <property type="term" value="C:plasma membrane"/>
    <property type="evidence" value="ECO:0007669"/>
    <property type="project" value="UniProtKB-SubCell"/>
</dbReference>
<dbReference type="Proteomes" id="UP000324758">
    <property type="component" value="Unassembled WGS sequence"/>
</dbReference>
<dbReference type="EMBL" id="VSSS01000008">
    <property type="protein sequence ID" value="TYL99274.1"/>
    <property type="molecule type" value="Genomic_DNA"/>
</dbReference>
<keyword evidence="6 7" id="KW-0472">Membrane</keyword>
<sequence length="92" mass="9620">MAGPGAIATTLLLSRAAGTTSRLVVVILLVCLTCVICFALAVPIVKHWATLGNIGNAVLSRLLEILLAAFSVQFVLDGGASACKRLNSRWAR</sequence>
<evidence type="ECO:0000256" key="5">
    <source>
        <dbReference type="ARBA" id="ARBA00022989"/>
    </source>
</evidence>
<comment type="similarity">
    <text evidence="2 7">Belongs to the UPF0056 (MarC) family.</text>
</comment>
<feature type="transmembrane region" description="Helical" evidence="7">
    <location>
        <begin position="23"/>
        <end position="45"/>
    </location>
</feature>
<evidence type="ECO:0000256" key="2">
    <source>
        <dbReference type="ARBA" id="ARBA00009784"/>
    </source>
</evidence>
<accession>A0A5D3KUG2</accession>
<dbReference type="AlphaFoldDB" id="A0A5D3KUG2"/>
<keyword evidence="4 7" id="KW-0812">Transmembrane</keyword>
<feature type="transmembrane region" description="Helical" evidence="7">
    <location>
        <begin position="65"/>
        <end position="83"/>
    </location>
</feature>
<dbReference type="OrthoDB" id="21094at2"/>
<evidence type="ECO:0000313" key="9">
    <source>
        <dbReference type="Proteomes" id="UP000324758"/>
    </source>
</evidence>
<dbReference type="InterPro" id="IPR002771">
    <property type="entry name" value="Multi_antbiot-R_MarC"/>
</dbReference>
<name>A0A5D3KUG2_9BRAD</name>
<comment type="subcellular location">
    <subcellularLocation>
        <location evidence="1 7">Cell membrane</location>
        <topology evidence="1 7">Multi-pass membrane protein</topology>
    </subcellularLocation>
</comment>
<gene>
    <name evidence="8" type="ORF">FXB40_03175</name>
</gene>
<comment type="caution">
    <text evidence="7">Lacks conserved residue(s) required for the propagation of feature annotation.</text>
</comment>
<keyword evidence="5 7" id="KW-1133">Transmembrane helix</keyword>
<evidence type="ECO:0000256" key="4">
    <source>
        <dbReference type="ARBA" id="ARBA00022692"/>
    </source>
</evidence>
<dbReference type="PANTHER" id="PTHR33508">
    <property type="entry name" value="UPF0056 MEMBRANE PROTEIN YHCE"/>
    <property type="match status" value="1"/>
</dbReference>